<proteinExistence type="predicted"/>
<evidence type="ECO:0008006" key="3">
    <source>
        <dbReference type="Google" id="ProtNLM"/>
    </source>
</evidence>
<gene>
    <name evidence="1" type="ORF">SAMN05444167_3095</name>
</gene>
<dbReference type="OrthoDB" id="5180856at2"/>
<evidence type="ECO:0000313" key="2">
    <source>
        <dbReference type="Proteomes" id="UP000182427"/>
    </source>
</evidence>
<accession>A0A1G7NCF1</accession>
<organism evidence="1 2">
    <name type="scientific">Terriglobus roseus</name>
    <dbReference type="NCBI Taxonomy" id="392734"/>
    <lineage>
        <taxon>Bacteria</taxon>
        <taxon>Pseudomonadati</taxon>
        <taxon>Acidobacteriota</taxon>
        <taxon>Terriglobia</taxon>
        <taxon>Terriglobales</taxon>
        <taxon>Acidobacteriaceae</taxon>
        <taxon>Terriglobus</taxon>
    </lineage>
</organism>
<dbReference type="InterPro" id="IPR029044">
    <property type="entry name" value="Nucleotide-diphossugar_trans"/>
</dbReference>
<dbReference type="Proteomes" id="UP000182427">
    <property type="component" value="Chromosome I"/>
</dbReference>
<dbReference type="SUPFAM" id="SSF53448">
    <property type="entry name" value="Nucleotide-diphospho-sugar transferases"/>
    <property type="match status" value="1"/>
</dbReference>
<dbReference type="Gene3D" id="3.90.550.10">
    <property type="entry name" value="Spore Coat Polysaccharide Biosynthesis Protein SpsA, Chain A"/>
    <property type="match status" value="1"/>
</dbReference>
<dbReference type="EMBL" id="LT629690">
    <property type="protein sequence ID" value="SDF71723.1"/>
    <property type="molecule type" value="Genomic_DNA"/>
</dbReference>
<protein>
    <recommendedName>
        <fullName evidence="3">Hemolytic protein HlpA-like protein</fullName>
    </recommendedName>
</protein>
<sequence>MSLPSYSCQTPVAFFVFNRPELTRKVFDRIREMRPKRLLVIADGPRGTKLGEAQSCKQVREIATTVDWPCIVETNFAPENMGCRGRLTSGLKWVFEQTEEAIILEDDVLPDPTFFRFCDEMLEHYRDDPRVSMITGFNIVQDRTATPDSYYFSGLTHIWGWATWRRAWKTYDEQITSWPAVKASGLMAEMFPQADHREHWTRIFDEMYNGTGPNTWDLQWVYTNLIHNALSIAPGVNLVDNIGFGPNATHTIFEADAPRLPVHPLQFPLRHPPAMVPLRQLDLLDQDRSGWGKLSLLMRIRRKILRQWFARRGASR</sequence>
<keyword evidence="2" id="KW-1185">Reference proteome</keyword>
<reference evidence="1 2" key="1">
    <citation type="submission" date="2016-10" db="EMBL/GenBank/DDBJ databases">
        <authorList>
            <person name="de Groot N.N."/>
        </authorList>
    </citation>
    <scope>NUCLEOTIDE SEQUENCE [LARGE SCALE GENOMIC DNA]</scope>
    <source>
        <strain evidence="1 2">GAS232</strain>
    </source>
</reference>
<name>A0A1G7NCF1_9BACT</name>
<dbReference type="RefSeq" id="WP_156785153.1">
    <property type="nucleotide sequence ID" value="NZ_LT629690.1"/>
</dbReference>
<dbReference type="AlphaFoldDB" id="A0A1G7NCF1"/>
<evidence type="ECO:0000313" key="1">
    <source>
        <dbReference type="EMBL" id="SDF71723.1"/>
    </source>
</evidence>